<evidence type="ECO:0000256" key="1">
    <source>
        <dbReference type="SAM" id="MobiDB-lite"/>
    </source>
</evidence>
<feature type="compositionally biased region" description="Polar residues" evidence="1">
    <location>
        <begin position="1"/>
        <end position="13"/>
    </location>
</feature>
<gene>
    <name evidence="2" type="ORF">RND71_018190</name>
</gene>
<organism evidence="2 3">
    <name type="scientific">Anisodus tanguticus</name>
    <dbReference type="NCBI Taxonomy" id="243964"/>
    <lineage>
        <taxon>Eukaryota</taxon>
        <taxon>Viridiplantae</taxon>
        <taxon>Streptophyta</taxon>
        <taxon>Embryophyta</taxon>
        <taxon>Tracheophyta</taxon>
        <taxon>Spermatophyta</taxon>
        <taxon>Magnoliopsida</taxon>
        <taxon>eudicotyledons</taxon>
        <taxon>Gunneridae</taxon>
        <taxon>Pentapetalae</taxon>
        <taxon>asterids</taxon>
        <taxon>lamiids</taxon>
        <taxon>Solanales</taxon>
        <taxon>Solanaceae</taxon>
        <taxon>Solanoideae</taxon>
        <taxon>Hyoscyameae</taxon>
        <taxon>Anisodus</taxon>
    </lineage>
</organism>
<accession>A0AAE1VJ23</accession>
<dbReference type="Proteomes" id="UP001291623">
    <property type="component" value="Unassembled WGS sequence"/>
</dbReference>
<feature type="region of interest" description="Disordered" evidence="1">
    <location>
        <begin position="1"/>
        <end position="26"/>
    </location>
</feature>
<dbReference type="EMBL" id="JAVYJV010000009">
    <property type="protein sequence ID" value="KAK4362949.1"/>
    <property type="molecule type" value="Genomic_DNA"/>
</dbReference>
<feature type="region of interest" description="Disordered" evidence="1">
    <location>
        <begin position="39"/>
        <end position="65"/>
    </location>
</feature>
<name>A0AAE1VJ23_9SOLA</name>
<proteinExistence type="predicted"/>
<evidence type="ECO:0000313" key="2">
    <source>
        <dbReference type="EMBL" id="KAK4362949.1"/>
    </source>
</evidence>
<evidence type="ECO:0000313" key="3">
    <source>
        <dbReference type="Proteomes" id="UP001291623"/>
    </source>
</evidence>
<reference evidence="2" key="1">
    <citation type="submission" date="2023-12" db="EMBL/GenBank/DDBJ databases">
        <title>Genome assembly of Anisodus tanguticus.</title>
        <authorList>
            <person name="Wang Y.-J."/>
        </authorList>
    </citation>
    <scope>NUCLEOTIDE SEQUENCE</scope>
    <source>
        <strain evidence="2">KB-2021</strain>
        <tissue evidence="2">Leaf</tissue>
    </source>
</reference>
<comment type="caution">
    <text evidence="2">The sequence shown here is derived from an EMBL/GenBank/DDBJ whole genome shotgun (WGS) entry which is preliminary data.</text>
</comment>
<keyword evidence="3" id="KW-1185">Reference proteome</keyword>
<dbReference type="AlphaFoldDB" id="A0AAE1VJ23"/>
<protein>
    <submittedName>
        <fullName evidence="2">Uncharacterized protein</fullName>
    </submittedName>
</protein>
<sequence>MDECSSSNKSQIDPTPETTTEMEATSSCKGVARALELVNMTPRSSIPGEVTEEMPTEPTPALVEKEQVQTKLPDLDKHNKEQSSPKTTWTNLFAGNRSAENDFLGLDCICGFKWLNQ</sequence>